<dbReference type="AlphaFoldDB" id="A0A0D2WJ20"/>
<sequence>MVKCAAFGVAIVFAVAFAVLAAGFASPVWVARKINNDYSVGLISLCINDDCGRYDTLSDMQDATNDYVVAAAFLIGIAVIAVGFCVLISLVAIFSPRAIVACYPLATLAIILTVIGLLLVPAGLKDNAAILFTCVSPGDTYELPDTCEATTGLILTAVGLGLLLIAEMVLGCLDKKHIREDGMYA</sequence>
<accession>A0A0D2WJ20</accession>
<keyword evidence="1" id="KW-0472">Membrane</keyword>
<feature type="transmembrane region" description="Helical" evidence="1">
    <location>
        <begin position="101"/>
        <end position="122"/>
    </location>
</feature>
<organism evidence="2 3">
    <name type="scientific">Capsaspora owczarzaki (strain ATCC 30864)</name>
    <dbReference type="NCBI Taxonomy" id="595528"/>
    <lineage>
        <taxon>Eukaryota</taxon>
        <taxon>Filasterea</taxon>
        <taxon>Capsaspora</taxon>
    </lineage>
</organism>
<evidence type="ECO:0000256" key="1">
    <source>
        <dbReference type="SAM" id="Phobius"/>
    </source>
</evidence>
<dbReference type="RefSeq" id="XP_004365584.1">
    <property type="nucleotide sequence ID" value="XM_004365527.2"/>
</dbReference>
<evidence type="ECO:0000313" key="2">
    <source>
        <dbReference type="EMBL" id="KJE89193.1"/>
    </source>
</evidence>
<gene>
    <name evidence="2" type="ORF">CAOG_000713</name>
</gene>
<keyword evidence="3" id="KW-1185">Reference proteome</keyword>
<dbReference type="EMBL" id="KE346360">
    <property type="protein sequence ID" value="KJE89193.1"/>
    <property type="molecule type" value="Genomic_DNA"/>
</dbReference>
<protein>
    <submittedName>
        <fullName evidence="2">Uncharacterized protein</fullName>
    </submittedName>
</protein>
<feature type="transmembrane region" description="Helical" evidence="1">
    <location>
        <begin position="153"/>
        <end position="173"/>
    </location>
</feature>
<name>A0A0D2WJ20_CAPO3</name>
<keyword evidence="1" id="KW-0812">Transmembrane</keyword>
<dbReference type="Proteomes" id="UP000008743">
    <property type="component" value="Unassembled WGS sequence"/>
</dbReference>
<feature type="transmembrane region" description="Helical" evidence="1">
    <location>
        <begin position="67"/>
        <end position="94"/>
    </location>
</feature>
<keyword evidence="1" id="KW-1133">Transmembrane helix</keyword>
<dbReference type="InParanoid" id="A0A0D2WJ20"/>
<proteinExistence type="predicted"/>
<reference evidence="3" key="1">
    <citation type="submission" date="2011-02" db="EMBL/GenBank/DDBJ databases">
        <title>The Genome Sequence of Capsaspora owczarzaki ATCC 30864.</title>
        <authorList>
            <person name="Russ C."/>
            <person name="Cuomo C."/>
            <person name="Burger G."/>
            <person name="Gray M.W."/>
            <person name="Holland P.W.H."/>
            <person name="King N."/>
            <person name="Lang F.B.F."/>
            <person name="Roger A.J."/>
            <person name="Ruiz-Trillo I."/>
            <person name="Young S.K."/>
            <person name="Zeng Q."/>
            <person name="Gargeya S."/>
            <person name="Alvarado L."/>
            <person name="Berlin A."/>
            <person name="Chapman S.B."/>
            <person name="Chen Z."/>
            <person name="Freedman E."/>
            <person name="Gellesch M."/>
            <person name="Goldberg J."/>
            <person name="Griggs A."/>
            <person name="Gujja S."/>
            <person name="Heilman E."/>
            <person name="Heiman D."/>
            <person name="Howarth C."/>
            <person name="Mehta T."/>
            <person name="Neiman D."/>
            <person name="Pearson M."/>
            <person name="Roberts A."/>
            <person name="Saif S."/>
            <person name="Shea T."/>
            <person name="Shenoy N."/>
            <person name="Sisk P."/>
            <person name="Stolte C."/>
            <person name="Sykes S."/>
            <person name="White J."/>
            <person name="Yandava C."/>
            <person name="Haas B."/>
            <person name="Nusbaum C."/>
            <person name="Birren B."/>
        </authorList>
    </citation>
    <scope>NUCLEOTIDE SEQUENCE</scope>
    <source>
        <strain evidence="3">ATCC 30864</strain>
    </source>
</reference>
<evidence type="ECO:0000313" key="3">
    <source>
        <dbReference type="Proteomes" id="UP000008743"/>
    </source>
</evidence>